<evidence type="ECO:0000313" key="1">
    <source>
        <dbReference type="EMBL" id="QIZ09370.1"/>
    </source>
</evidence>
<dbReference type="Proteomes" id="UP000501868">
    <property type="component" value="Chromosome"/>
</dbReference>
<gene>
    <name evidence="1" type="ORF">HFZ78_23935</name>
</gene>
<evidence type="ECO:0000313" key="2">
    <source>
        <dbReference type="Proteomes" id="UP000501868"/>
    </source>
</evidence>
<sequence length="244" mass="28990">MEKYTTKKLCEQVLKIKYDSFTAHKKKYLDKLRLAYEVHVTEEKGITYYYLNPKNNLFNILNCDIGKRDINIIENILKVLIERKIIPVQDEIGKTINVPRGTVKSYMTFLRNKNIIVEPEKEHFITINVDGVVVNEWDEKKVAYVYYDIANDGTRIKLTNQSQVNRKYRELWRNAYQNKDYLHLVRRRANYRPLMAVIQEDIWEEVNQTFGLNNANRVAIPIINHEIITQLIDYFNQQDNVACV</sequence>
<dbReference type="AlphaFoldDB" id="A0A6H1P702"/>
<name>A0A6H1P702_PRIMG</name>
<accession>A0A6H1P702</accession>
<protein>
    <submittedName>
        <fullName evidence="1">Uncharacterized protein</fullName>
    </submittedName>
</protein>
<organism evidence="1 2">
    <name type="scientific">Priestia megaterium</name>
    <name type="common">Bacillus megaterium</name>
    <dbReference type="NCBI Taxonomy" id="1404"/>
    <lineage>
        <taxon>Bacteria</taxon>
        <taxon>Bacillati</taxon>
        <taxon>Bacillota</taxon>
        <taxon>Bacilli</taxon>
        <taxon>Bacillales</taxon>
        <taxon>Bacillaceae</taxon>
        <taxon>Priestia</taxon>
    </lineage>
</organism>
<proteinExistence type="predicted"/>
<reference evidence="1 2" key="2">
    <citation type="submission" date="2020-04" db="EMBL/GenBank/DDBJ databases">
        <authorList>
            <person name="Fomenkov A."/>
            <person name="Anton B.P."/>
            <person name="Roberts R.J."/>
        </authorList>
    </citation>
    <scope>NUCLEOTIDE SEQUENCE [LARGE SCALE GENOMIC DNA]</scope>
    <source>
        <strain evidence="1 2">S2</strain>
    </source>
</reference>
<dbReference type="EMBL" id="CP051128">
    <property type="protein sequence ID" value="QIZ09370.1"/>
    <property type="molecule type" value="Genomic_DNA"/>
</dbReference>
<reference evidence="1 2" key="1">
    <citation type="submission" date="2020-04" db="EMBL/GenBank/DDBJ databases">
        <title>Genome-Wide Identification of 5-Methylcytosine Sites in Bacterial Genomes By High-Throughput Sequencing of MspJI Restriction Fragments.</title>
        <authorList>
            <person name="Wu V."/>
        </authorList>
    </citation>
    <scope>NUCLEOTIDE SEQUENCE [LARGE SCALE GENOMIC DNA]</scope>
    <source>
        <strain evidence="1 2">S2</strain>
    </source>
</reference>